<dbReference type="EMBL" id="DXAN01000023">
    <property type="protein sequence ID" value="HJA09026.1"/>
    <property type="molecule type" value="Genomic_DNA"/>
</dbReference>
<name>A0A9D2HF48_9BACT</name>
<evidence type="ECO:0000256" key="1">
    <source>
        <dbReference type="ARBA" id="ARBA00022679"/>
    </source>
</evidence>
<proteinExistence type="predicted"/>
<evidence type="ECO:0000313" key="2">
    <source>
        <dbReference type="EMBL" id="HJA09026.1"/>
    </source>
</evidence>
<dbReference type="Proteomes" id="UP000824225">
    <property type="component" value="Unassembled WGS sequence"/>
</dbReference>
<dbReference type="SUPFAM" id="SSF53671">
    <property type="entry name" value="Aspartate/ornithine carbamoyltransferase"/>
    <property type="match status" value="1"/>
</dbReference>
<sequence>MDQHFLQLRSRGCQGAWEVFQRAREMRLKAISDRTGANNAPTPRPDLRLALYFAPGEESMEAAWRETARRLSATTLFLTGEGDSLAGALGAGASGANLLVVGGLAPDMVTELARLAPAPLINAGNETARPCRVLADLLAASLYRDPAATSLETLRMGWLGDADGVNAGLVRSWLDAALCFHLELFLAFPQGHEPDADHLDFAMSAGAKIFLSYDPLPAVDGCHALAVAPWNSSARGLRPRHPLVSDTELVRAVAGIPVCSFDADVSPEADARWVADREACLQACQTAVVELMRPSTGDSVNVQQGDARSAATR</sequence>
<dbReference type="GO" id="GO:0042450">
    <property type="term" value="P:L-arginine biosynthetic process via ornithine"/>
    <property type="evidence" value="ECO:0007669"/>
    <property type="project" value="TreeGrafter"/>
</dbReference>
<reference evidence="2" key="1">
    <citation type="journal article" date="2021" name="PeerJ">
        <title>Extensive microbial diversity within the chicken gut microbiome revealed by metagenomics and culture.</title>
        <authorList>
            <person name="Gilroy R."/>
            <person name="Ravi A."/>
            <person name="Getino M."/>
            <person name="Pursley I."/>
            <person name="Horton D.L."/>
            <person name="Alikhan N.F."/>
            <person name="Baker D."/>
            <person name="Gharbi K."/>
            <person name="Hall N."/>
            <person name="Watson M."/>
            <person name="Adriaenssens E.M."/>
            <person name="Foster-Nyarko E."/>
            <person name="Jarju S."/>
            <person name="Secka A."/>
            <person name="Antonio M."/>
            <person name="Oren A."/>
            <person name="Chaudhuri R.R."/>
            <person name="La Ragione R."/>
            <person name="Hildebrand F."/>
            <person name="Pallen M.J."/>
        </authorList>
    </citation>
    <scope>NUCLEOTIDE SEQUENCE</scope>
    <source>
        <strain evidence="2">CHK186-16707</strain>
    </source>
</reference>
<keyword evidence="1" id="KW-0808">Transferase</keyword>
<dbReference type="InterPro" id="IPR036901">
    <property type="entry name" value="Asp/Orn_carbamoylTrfase_sf"/>
</dbReference>
<dbReference type="Gene3D" id="3.40.50.1370">
    <property type="entry name" value="Aspartate/ornithine carbamoyltransferase"/>
    <property type="match status" value="2"/>
</dbReference>
<evidence type="ECO:0000313" key="3">
    <source>
        <dbReference type="Proteomes" id="UP000824225"/>
    </source>
</evidence>
<gene>
    <name evidence="2" type="ORF">H9962_07550</name>
</gene>
<accession>A0A9D2HF48</accession>
<dbReference type="GO" id="GO:0019240">
    <property type="term" value="P:citrulline biosynthetic process"/>
    <property type="evidence" value="ECO:0007669"/>
    <property type="project" value="TreeGrafter"/>
</dbReference>
<dbReference type="PANTHER" id="PTHR45753:SF3">
    <property type="entry name" value="ORNITHINE TRANSCARBAMYLASE, MITOCHONDRIAL"/>
    <property type="match status" value="1"/>
</dbReference>
<protein>
    <submittedName>
        <fullName evidence="2">Uncharacterized protein</fullName>
    </submittedName>
</protein>
<organism evidence="2 3">
    <name type="scientific">Candidatus Mailhella merdigallinarum</name>
    <dbReference type="NCBI Taxonomy" id="2838658"/>
    <lineage>
        <taxon>Bacteria</taxon>
        <taxon>Pseudomonadati</taxon>
        <taxon>Thermodesulfobacteriota</taxon>
        <taxon>Desulfovibrionia</taxon>
        <taxon>Desulfovibrionales</taxon>
        <taxon>Desulfovibrionaceae</taxon>
        <taxon>Mailhella</taxon>
    </lineage>
</organism>
<dbReference type="PANTHER" id="PTHR45753">
    <property type="entry name" value="ORNITHINE CARBAMOYLTRANSFERASE, MITOCHONDRIAL"/>
    <property type="match status" value="1"/>
</dbReference>
<dbReference type="GO" id="GO:0016597">
    <property type="term" value="F:amino acid binding"/>
    <property type="evidence" value="ECO:0007669"/>
    <property type="project" value="InterPro"/>
</dbReference>
<dbReference type="AlphaFoldDB" id="A0A9D2HF48"/>
<dbReference type="GO" id="GO:0004585">
    <property type="term" value="F:ornithine carbamoyltransferase activity"/>
    <property type="evidence" value="ECO:0007669"/>
    <property type="project" value="TreeGrafter"/>
</dbReference>
<comment type="caution">
    <text evidence="2">The sequence shown here is derived from an EMBL/GenBank/DDBJ whole genome shotgun (WGS) entry which is preliminary data.</text>
</comment>
<reference evidence="2" key="2">
    <citation type="submission" date="2021-04" db="EMBL/GenBank/DDBJ databases">
        <authorList>
            <person name="Gilroy R."/>
        </authorList>
    </citation>
    <scope>NUCLEOTIDE SEQUENCE</scope>
    <source>
        <strain evidence="2">CHK186-16707</strain>
    </source>
</reference>